<dbReference type="EMBL" id="BKAJ01000197">
    <property type="protein sequence ID" value="GEP61031.1"/>
    <property type="molecule type" value="Genomic_DNA"/>
</dbReference>
<gene>
    <name evidence="1" type="ORF">RSO01_81970</name>
</gene>
<organism evidence="1 2">
    <name type="scientific">Reyranella soli</name>
    <dbReference type="NCBI Taxonomy" id="1230389"/>
    <lineage>
        <taxon>Bacteria</taxon>
        <taxon>Pseudomonadati</taxon>
        <taxon>Pseudomonadota</taxon>
        <taxon>Alphaproteobacteria</taxon>
        <taxon>Hyphomicrobiales</taxon>
        <taxon>Reyranellaceae</taxon>
        <taxon>Reyranella</taxon>
    </lineage>
</organism>
<protein>
    <submittedName>
        <fullName evidence="1">Uncharacterized protein</fullName>
    </submittedName>
</protein>
<name>A0A512NQ13_9HYPH</name>
<reference evidence="1 2" key="1">
    <citation type="submission" date="2019-07" db="EMBL/GenBank/DDBJ databases">
        <title>Whole genome shotgun sequence of Reyranella soli NBRC 108950.</title>
        <authorList>
            <person name="Hosoyama A."/>
            <person name="Uohara A."/>
            <person name="Ohji S."/>
            <person name="Ichikawa N."/>
        </authorList>
    </citation>
    <scope>NUCLEOTIDE SEQUENCE [LARGE SCALE GENOMIC DNA]</scope>
    <source>
        <strain evidence="1 2">NBRC 108950</strain>
    </source>
</reference>
<proteinExistence type="predicted"/>
<keyword evidence="2" id="KW-1185">Reference proteome</keyword>
<sequence length="86" mass="8973">MAKSGFTPVAVEKDKAYSSLLDMTTSVGREYLIVLSSSKPFDAPVAFRGVAAHLKGAAADTKGGVPQLHGVSLRRIEMGSLGSCFS</sequence>
<accession>A0A512NQ13</accession>
<comment type="caution">
    <text evidence="1">The sequence shown here is derived from an EMBL/GenBank/DDBJ whole genome shotgun (WGS) entry which is preliminary data.</text>
</comment>
<evidence type="ECO:0000313" key="1">
    <source>
        <dbReference type="EMBL" id="GEP61031.1"/>
    </source>
</evidence>
<evidence type="ECO:0000313" key="2">
    <source>
        <dbReference type="Proteomes" id="UP000321058"/>
    </source>
</evidence>
<dbReference type="Proteomes" id="UP000321058">
    <property type="component" value="Unassembled WGS sequence"/>
</dbReference>
<dbReference type="AlphaFoldDB" id="A0A512NQ13"/>